<organism evidence="2 3">
    <name type="scientific">Amylibacter marinus</name>
    <dbReference type="NCBI Taxonomy" id="1475483"/>
    <lineage>
        <taxon>Bacteria</taxon>
        <taxon>Pseudomonadati</taxon>
        <taxon>Pseudomonadota</taxon>
        <taxon>Alphaproteobacteria</taxon>
        <taxon>Rhodobacterales</taxon>
        <taxon>Paracoccaceae</taxon>
        <taxon>Amylibacter</taxon>
    </lineage>
</organism>
<dbReference type="Proteomes" id="UP001156694">
    <property type="component" value="Unassembled WGS sequence"/>
</dbReference>
<proteinExistence type="predicted"/>
<evidence type="ECO:0000313" key="3">
    <source>
        <dbReference type="Proteomes" id="UP001156694"/>
    </source>
</evidence>
<keyword evidence="1" id="KW-1133">Transmembrane helix</keyword>
<gene>
    <name evidence="2" type="ORF">GCM10007939_12280</name>
</gene>
<keyword evidence="1" id="KW-0472">Membrane</keyword>
<evidence type="ECO:0000313" key="2">
    <source>
        <dbReference type="EMBL" id="GLQ34945.1"/>
    </source>
</evidence>
<feature type="transmembrane region" description="Helical" evidence="1">
    <location>
        <begin position="46"/>
        <end position="69"/>
    </location>
</feature>
<dbReference type="EMBL" id="BSNN01000002">
    <property type="protein sequence ID" value="GLQ34945.1"/>
    <property type="molecule type" value="Genomic_DNA"/>
</dbReference>
<dbReference type="RefSeq" id="WP_284377034.1">
    <property type="nucleotide sequence ID" value="NZ_BSNN01000002.1"/>
</dbReference>
<evidence type="ECO:0000256" key="1">
    <source>
        <dbReference type="SAM" id="Phobius"/>
    </source>
</evidence>
<keyword evidence="1" id="KW-0812">Transmembrane</keyword>
<keyword evidence="3" id="KW-1185">Reference proteome</keyword>
<accession>A0ABQ5VUJ5</accession>
<reference evidence="3" key="1">
    <citation type="journal article" date="2019" name="Int. J. Syst. Evol. Microbiol.">
        <title>The Global Catalogue of Microorganisms (GCM) 10K type strain sequencing project: providing services to taxonomists for standard genome sequencing and annotation.</title>
        <authorList>
            <consortium name="The Broad Institute Genomics Platform"/>
            <consortium name="The Broad Institute Genome Sequencing Center for Infectious Disease"/>
            <person name="Wu L."/>
            <person name="Ma J."/>
        </authorList>
    </citation>
    <scope>NUCLEOTIDE SEQUENCE [LARGE SCALE GENOMIC DNA]</scope>
    <source>
        <strain evidence="3">NBRC 110140</strain>
    </source>
</reference>
<protein>
    <submittedName>
        <fullName evidence="2">Uncharacterized protein</fullName>
    </submittedName>
</protein>
<name>A0ABQ5VUJ5_9RHOB</name>
<sequence length="70" mass="7091">MDILVLAGVGVTLLGLAGLIYCIAKAFKARQAGLEGEELSTHLQSLVAINVGSFALSALGLALVIVGILL</sequence>
<comment type="caution">
    <text evidence="2">The sequence shown here is derived from an EMBL/GenBank/DDBJ whole genome shotgun (WGS) entry which is preliminary data.</text>
</comment>